<dbReference type="AlphaFoldDB" id="A0A103Y025"/>
<gene>
    <name evidence="1" type="ORF">Ccrd_021699</name>
</gene>
<proteinExistence type="predicted"/>
<keyword evidence="2" id="KW-1185">Reference proteome</keyword>
<organism evidence="1 2">
    <name type="scientific">Cynara cardunculus var. scolymus</name>
    <name type="common">Globe artichoke</name>
    <name type="synonym">Cynara scolymus</name>
    <dbReference type="NCBI Taxonomy" id="59895"/>
    <lineage>
        <taxon>Eukaryota</taxon>
        <taxon>Viridiplantae</taxon>
        <taxon>Streptophyta</taxon>
        <taxon>Embryophyta</taxon>
        <taxon>Tracheophyta</taxon>
        <taxon>Spermatophyta</taxon>
        <taxon>Magnoliopsida</taxon>
        <taxon>eudicotyledons</taxon>
        <taxon>Gunneridae</taxon>
        <taxon>Pentapetalae</taxon>
        <taxon>asterids</taxon>
        <taxon>campanulids</taxon>
        <taxon>Asterales</taxon>
        <taxon>Asteraceae</taxon>
        <taxon>Carduoideae</taxon>
        <taxon>Cardueae</taxon>
        <taxon>Carduinae</taxon>
        <taxon>Cynara</taxon>
    </lineage>
</organism>
<sequence length="193" mass="22513">MAVHPKQSEGFRIKRLIWSNTINADPRVAYSSEDKNWNEKQENKRKPDKNCERINSTNYYFSLENVICERNGEEKLTKNFMSNILGHGLMLKSSLPCKTSSNISSSESVDEENRKVDYSQSNRGEIILQSYNMFYLTCPKWRDPTKKNVYIHCYGVDRLRGIGAEGGGRWRKWKLDGFFSCNFRTVSMKILSR</sequence>
<comment type="caution">
    <text evidence="1">The sequence shown here is derived from an EMBL/GenBank/DDBJ whole genome shotgun (WGS) entry which is preliminary data.</text>
</comment>
<name>A0A103Y025_CYNCS</name>
<protein>
    <submittedName>
        <fullName evidence="1">Uncharacterized protein</fullName>
    </submittedName>
</protein>
<evidence type="ECO:0000313" key="2">
    <source>
        <dbReference type="Proteomes" id="UP000243975"/>
    </source>
</evidence>
<dbReference type="EMBL" id="LEKV01003401">
    <property type="protein sequence ID" value="KVI00035.1"/>
    <property type="molecule type" value="Genomic_DNA"/>
</dbReference>
<dbReference type="Proteomes" id="UP000243975">
    <property type="component" value="Unassembled WGS sequence"/>
</dbReference>
<evidence type="ECO:0000313" key="1">
    <source>
        <dbReference type="EMBL" id="KVI00035.1"/>
    </source>
</evidence>
<reference evidence="1 2" key="1">
    <citation type="journal article" date="2016" name="Sci. Rep.">
        <title>The genome sequence of the outbreeding globe artichoke constructed de novo incorporating a phase-aware low-pass sequencing strategy of F1 progeny.</title>
        <authorList>
            <person name="Scaglione D."/>
            <person name="Reyes-Chin-Wo S."/>
            <person name="Acquadro A."/>
            <person name="Froenicke L."/>
            <person name="Portis E."/>
            <person name="Beitel C."/>
            <person name="Tirone M."/>
            <person name="Mauro R."/>
            <person name="Lo Monaco A."/>
            <person name="Mauromicale G."/>
            <person name="Faccioli P."/>
            <person name="Cattivelli L."/>
            <person name="Rieseberg L."/>
            <person name="Michelmore R."/>
            <person name="Lanteri S."/>
        </authorList>
    </citation>
    <scope>NUCLEOTIDE SEQUENCE [LARGE SCALE GENOMIC DNA]</scope>
    <source>
        <strain evidence="1">2C</strain>
    </source>
</reference>
<dbReference type="Gramene" id="KVI00035">
    <property type="protein sequence ID" value="KVI00035"/>
    <property type="gene ID" value="Ccrd_021699"/>
</dbReference>
<accession>A0A103Y025</accession>